<keyword evidence="2" id="KW-1185">Reference proteome</keyword>
<reference evidence="3" key="1">
    <citation type="submission" date="2022-11" db="UniProtKB">
        <authorList>
            <consortium name="WormBaseParasite"/>
        </authorList>
    </citation>
    <scope>IDENTIFICATION</scope>
</reference>
<dbReference type="WBParaSite" id="ACRNAN_Path_546.g2068.t1">
    <property type="protein sequence ID" value="ACRNAN_Path_546.g2068.t1"/>
    <property type="gene ID" value="ACRNAN_Path_546.g2068"/>
</dbReference>
<protein>
    <submittedName>
        <fullName evidence="3">Saposin B-type domain-containing protein</fullName>
    </submittedName>
</protein>
<name>A0A914C9P7_9BILA</name>
<proteinExistence type="predicted"/>
<feature type="signal peptide" evidence="1">
    <location>
        <begin position="1"/>
        <end position="15"/>
    </location>
</feature>
<accession>A0A914C9P7</accession>
<evidence type="ECO:0000313" key="2">
    <source>
        <dbReference type="Proteomes" id="UP000887540"/>
    </source>
</evidence>
<feature type="chain" id="PRO_5036673819" evidence="1">
    <location>
        <begin position="16"/>
        <end position="147"/>
    </location>
</feature>
<evidence type="ECO:0000313" key="3">
    <source>
        <dbReference type="WBParaSite" id="ACRNAN_Path_546.g2068.t1"/>
    </source>
</evidence>
<dbReference type="AlphaFoldDB" id="A0A914C9P7"/>
<sequence length="147" mass="16664">MKILILVICISVSLAVPALLPRRHKILNENFKIQKILKEKSGIQADGPDCGAYYYKKFVPQPRPPNRDVDFWCEMCDDIVQIVEMFANCAADYIVNQADMWCDQQCGNDAVLASICHDLVDNIYIDVKNITNTNYTVVCSKLLSKDC</sequence>
<evidence type="ECO:0000256" key="1">
    <source>
        <dbReference type="SAM" id="SignalP"/>
    </source>
</evidence>
<dbReference type="Proteomes" id="UP000887540">
    <property type="component" value="Unplaced"/>
</dbReference>
<keyword evidence="1" id="KW-0732">Signal</keyword>
<organism evidence="2 3">
    <name type="scientific">Acrobeloides nanus</name>
    <dbReference type="NCBI Taxonomy" id="290746"/>
    <lineage>
        <taxon>Eukaryota</taxon>
        <taxon>Metazoa</taxon>
        <taxon>Ecdysozoa</taxon>
        <taxon>Nematoda</taxon>
        <taxon>Chromadorea</taxon>
        <taxon>Rhabditida</taxon>
        <taxon>Tylenchina</taxon>
        <taxon>Cephalobomorpha</taxon>
        <taxon>Cephaloboidea</taxon>
        <taxon>Cephalobidae</taxon>
        <taxon>Acrobeloides</taxon>
    </lineage>
</organism>